<organism evidence="2 3">
    <name type="scientific">Pandoraea pulmonicola</name>
    <dbReference type="NCBI Taxonomy" id="93221"/>
    <lineage>
        <taxon>Bacteria</taxon>
        <taxon>Pseudomonadati</taxon>
        <taxon>Pseudomonadota</taxon>
        <taxon>Betaproteobacteria</taxon>
        <taxon>Burkholderiales</taxon>
        <taxon>Burkholderiaceae</taxon>
        <taxon>Pandoraea</taxon>
    </lineage>
</organism>
<dbReference type="EMBL" id="UGSJ01000001">
    <property type="protein sequence ID" value="SUA90868.1"/>
    <property type="molecule type" value="Genomic_DNA"/>
</dbReference>
<protein>
    <submittedName>
        <fullName evidence="2">Uncharacterized protein</fullName>
    </submittedName>
</protein>
<comment type="caution">
    <text evidence="2">The sequence shown here is derived from an EMBL/GenBank/DDBJ whole genome shotgun (WGS) entry which is preliminary data.</text>
</comment>
<proteinExistence type="predicted"/>
<evidence type="ECO:0000256" key="1">
    <source>
        <dbReference type="SAM" id="MobiDB-lite"/>
    </source>
</evidence>
<dbReference type="AlphaFoldDB" id="A0AAJ4ZCK4"/>
<accession>A0AAJ4ZCK4</accession>
<dbReference type="Proteomes" id="UP000254589">
    <property type="component" value="Unassembled WGS sequence"/>
</dbReference>
<feature type="region of interest" description="Disordered" evidence="1">
    <location>
        <begin position="135"/>
        <end position="161"/>
    </location>
</feature>
<sequence>MRSTDSVFRRWRAQTRAPAGRGRSVWMAWLIVALLCVQVWGLQHEILHARLLSHVAAAADAAGGDASYDADDPDDAAHAVTTAVAVVAPKAGAHAAPLDFDVHHHHCHLFEGATLAATMATAAWHWGSDAVAHDTPPRATGRAHASATRLPFESRAPPVTV</sequence>
<name>A0AAJ4ZCK4_PANPU</name>
<gene>
    <name evidence="2" type="ORF">NCTC13159_02355</name>
</gene>
<evidence type="ECO:0000313" key="3">
    <source>
        <dbReference type="Proteomes" id="UP000254589"/>
    </source>
</evidence>
<reference evidence="2 3" key="1">
    <citation type="submission" date="2018-06" db="EMBL/GenBank/DDBJ databases">
        <authorList>
            <consortium name="Pathogen Informatics"/>
            <person name="Doyle S."/>
        </authorList>
    </citation>
    <scope>NUCLEOTIDE SEQUENCE [LARGE SCALE GENOMIC DNA]</scope>
    <source>
        <strain evidence="2 3">NCTC13159</strain>
    </source>
</reference>
<evidence type="ECO:0000313" key="2">
    <source>
        <dbReference type="EMBL" id="SUA90868.1"/>
    </source>
</evidence>